<dbReference type="OrthoDB" id="5588846at2759"/>
<dbReference type="InterPro" id="IPR017907">
    <property type="entry name" value="Znf_RING_CS"/>
</dbReference>
<evidence type="ECO:0000313" key="9">
    <source>
        <dbReference type="Proteomes" id="UP000310189"/>
    </source>
</evidence>
<dbReference type="PROSITE" id="PS00518">
    <property type="entry name" value="ZF_RING_1"/>
    <property type="match status" value="1"/>
</dbReference>
<keyword evidence="1" id="KW-0479">Metal-binding</keyword>
<dbReference type="PANTHER" id="PTHR23327">
    <property type="entry name" value="RING FINGER PROTEIN 127"/>
    <property type="match status" value="1"/>
</dbReference>
<feature type="compositionally biased region" description="Basic and acidic residues" evidence="5">
    <location>
        <begin position="439"/>
        <end position="449"/>
    </location>
</feature>
<dbReference type="Pfam" id="PF03105">
    <property type="entry name" value="SPX"/>
    <property type="match status" value="1"/>
</dbReference>
<sequence length="461" mass="52003">MKYGKQFEQLNEEFPEEWQEKSIEYKHLKKLLTDVVEELNTIGLNKSKLLDLLLRKTEDTHIEYVLDGPLNQPQPRLIVQFNDDESKEEWLSLYNLQKGSSGLDEITASTSNIDLDKQKEDHIEEIFTQGADPANKEIHINLTADAKFLGALTAAFDKLEELQMVEKNKFAAQVETLCNAITGVTGPGASHHSALGLHKKKSNDLYAWREIFTLWVESAIYEGITEASRGERDVASAEKRLNAFAAEVVKRGLGDSRTMKSKRSRQALDQFLELNMALLEIKKFYTANLEAARKILKKHMKMTALPTDAFYSFAGVEGSALQSATSSSNSNFGWTFYTISLPRVLLARLTETLIPIIPSIDDYNCLICQEIAFKPIRLNCSHIFCVRCLVKMQKRGQADCPLCRAPVVLAANKDNLDQALVGYMELWFPKEVRAKAKANDKEAQREHMAESGIEDVSCTIM</sequence>
<dbReference type="PANTHER" id="PTHR23327:SF51">
    <property type="entry name" value="TRANSCRIPTIONAL REGULATOR OF YEAST FORM ADHERENCE 3"/>
    <property type="match status" value="1"/>
</dbReference>
<reference evidence="8 9" key="1">
    <citation type="submission" date="2019-03" db="EMBL/GenBank/DDBJ databases">
        <title>Sequencing 23 genomes of Wallemia ichthyophaga.</title>
        <authorList>
            <person name="Gostincar C."/>
        </authorList>
    </citation>
    <scope>NUCLEOTIDE SEQUENCE [LARGE SCALE GENOMIC DNA]</scope>
    <source>
        <strain evidence="8 9">EXF-5753</strain>
    </source>
</reference>
<dbReference type="PROSITE" id="PS50089">
    <property type="entry name" value="ZF_RING_2"/>
    <property type="match status" value="1"/>
</dbReference>
<name>A0A4T0FFU9_9BASI</name>
<evidence type="ECO:0000256" key="2">
    <source>
        <dbReference type="ARBA" id="ARBA00022771"/>
    </source>
</evidence>
<evidence type="ECO:0000256" key="4">
    <source>
        <dbReference type="PROSITE-ProRule" id="PRU00175"/>
    </source>
</evidence>
<evidence type="ECO:0000256" key="3">
    <source>
        <dbReference type="ARBA" id="ARBA00022833"/>
    </source>
</evidence>
<dbReference type="AlphaFoldDB" id="A0A4T0FFU9"/>
<evidence type="ECO:0000256" key="5">
    <source>
        <dbReference type="SAM" id="MobiDB-lite"/>
    </source>
</evidence>
<keyword evidence="9" id="KW-1185">Reference proteome</keyword>
<keyword evidence="2 4" id="KW-0863">Zinc-finger</keyword>
<dbReference type="Gene3D" id="3.30.40.10">
    <property type="entry name" value="Zinc/RING finger domain, C3HC4 (zinc finger)"/>
    <property type="match status" value="1"/>
</dbReference>
<organism evidence="8 9">
    <name type="scientific">Wallemia hederae</name>
    <dbReference type="NCBI Taxonomy" id="1540922"/>
    <lineage>
        <taxon>Eukaryota</taxon>
        <taxon>Fungi</taxon>
        <taxon>Dikarya</taxon>
        <taxon>Basidiomycota</taxon>
        <taxon>Wallemiomycotina</taxon>
        <taxon>Wallemiomycetes</taxon>
        <taxon>Wallemiales</taxon>
        <taxon>Wallemiaceae</taxon>
        <taxon>Wallemia</taxon>
    </lineage>
</organism>
<feature type="region of interest" description="Disordered" evidence="5">
    <location>
        <begin position="439"/>
        <end position="461"/>
    </location>
</feature>
<gene>
    <name evidence="8" type="ORF">E3P99_03433</name>
</gene>
<feature type="domain" description="RING-type" evidence="6">
    <location>
        <begin position="365"/>
        <end position="404"/>
    </location>
</feature>
<dbReference type="InterPro" id="IPR013083">
    <property type="entry name" value="Znf_RING/FYVE/PHD"/>
</dbReference>
<keyword evidence="3" id="KW-0862">Zinc</keyword>
<dbReference type="InterPro" id="IPR001841">
    <property type="entry name" value="Znf_RING"/>
</dbReference>
<dbReference type="PROSITE" id="PS51382">
    <property type="entry name" value="SPX"/>
    <property type="match status" value="1"/>
</dbReference>
<dbReference type="Proteomes" id="UP000310189">
    <property type="component" value="Unassembled WGS sequence"/>
</dbReference>
<dbReference type="InterPro" id="IPR004331">
    <property type="entry name" value="SPX_dom"/>
</dbReference>
<dbReference type="Pfam" id="PF13920">
    <property type="entry name" value="zf-C3HC4_3"/>
    <property type="match status" value="1"/>
</dbReference>
<evidence type="ECO:0008006" key="10">
    <source>
        <dbReference type="Google" id="ProtNLM"/>
    </source>
</evidence>
<proteinExistence type="predicted"/>
<evidence type="ECO:0000256" key="1">
    <source>
        <dbReference type="ARBA" id="ARBA00022723"/>
    </source>
</evidence>
<evidence type="ECO:0000259" key="6">
    <source>
        <dbReference type="PROSITE" id="PS50089"/>
    </source>
</evidence>
<evidence type="ECO:0000313" key="8">
    <source>
        <dbReference type="EMBL" id="TIA87031.1"/>
    </source>
</evidence>
<dbReference type="SMART" id="SM00184">
    <property type="entry name" value="RING"/>
    <property type="match status" value="1"/>
</dbReference>
<comment type="caution">
    <text evidence="8">The sequence shown here is derived from an EMBL/GenBank/DDBJ whole genome shotgun (WGS) entry which is preliminary data.</text>
</comment>
<protein>
    <recommendedName>
        <fullName evidence="10">RING-type domain-containing protein</fullName>
    </recommendedName>
</protein>
<dbReference type="SUPFAM" id="SSF57850">
    <property type="entry name" value="RING/U-box"/>
    <property type="match status" value="1"/>
</dbReference>
<accession>A0A4T0FFU9</accession>
<evidence type="ECO:0000259" key="7">
    <source>
        <dbReference type="PROSITE" id="PS51382"/>
    </source>
</evidence>
<dbReference type="GO" id="GO:0008270">
    <property type="term" value="F:zinc ion binding"/>
    <property type="evidence" value="ECO:0007669"/>
    <property type="project" value="UniProtKB-KW"/>
</dbReference>
<dbReference type="EMBL" id="SPNW01000067">
    <property type="protein sequence ID" value="TIA87031.1"/>
    <property type="molecule type" value="Genomic_DNA"/>
</dbReference>
<feature type="domain" description="SPX" evidence="7">
    <location>
        <begin position="1"/>
        <end position="313"/>
    </location>
</feature>